<protein>
    <submittedName>
        <fullName evidence="2">Uncharacterized protein</fullName>
    </submittedName>
</protein>
<accession>A0A4Z2FTH3</accession>
<feature type="compositionally biased region" description="Basic and acidic residues" evidence="1">
    <location>
        <begin position="33"/>
        <end position="47"/>
    </location>
</feature>
<reference evidence="2 3" key="1">
    <citation type="submission" date="2019-03" db="EMBL/GenBank/DDBJ databases">
        <title>First draft genome of Liparis tanakae, snailfish: a comprehensive survey of snailfish specific genes.</title>
        <authorList>
            <person name="Kim W."/>
            <person name="Song I."/>
            <person name="Jeong J.-H."/>
            <person name="Kim D."/>
            <person name="Kim S."/>
            <person name="Ryu S."/>
            <person name="Song J.Y."/>
            <person name="Lee S.K."/>
        </authorList>
    </citation>
    <scope>NUCLEOTIDE SEQUENCE [LARGE SCALE GENOMIC DNA]</scope>
    <source>
        <tissue evidence="2">Muscle</tissue>
    </source>
</reference>
<evidence type="ECO:0000313" key="2">
    <source>
        <dbReference type="EMBL" id="TNN44063.1"/>
    </source>
</evidence>
<dbReference type="EMBL" id="SRLO01000926">
    <property type="protein sequence ID" value="TNN44063.1"/>
    <property type="molecule type" value="Genomic_DNA"/>
</dbReference>
<name>A0A4Z2FTH3_9TELE</name>
<evidence type="ECO:0000256" key="1">
    <source>
        <dbReference type="SAM" id="MobiDB-lite"/>
    </source>
</evidence>
<keyword evidence="3" id="KW-1185">Reference proteome</keyword>
<dbReference type="AlphaFoldDB" id="A0A4Z2FTH3"/>
<proteinExistence type="predicted"/>
<gene>
    <name evidence="2" type="ORF">EYF80_045748</name>
</gene>
<feature type="region of interest" description="Disordered" evidence="1">
    <location>
        <begin position="31"/>
        <end position="56"/>
    </location>
</feature>
<dbReference type="Proteomes" id="UP000314294">
    <property type="component" value="Unassembled WGS sequence"/>
</dbReference>
<organism evidence="2 3">
    <name type="scientific">Liparis tanakae</name>
    <name type="common">Tanaka's snailfish</name>
    <dbReference type="NCBI Taxonomy" id="230148"/>
    <lineage>
        <taxon>Eukaryota</taxon>
        <taxon>Metazoa</taxon>
        <taxon>Chordata</taxon>
        <taxon>Craniata</taxon>
        <taxon>Vertebrata</taxon>
        <taxon>Euteleostomi</taxon>
        <taxon>Actinopterygii</taxon>
        <taxon>Neopterygii</taxon>
        <taxon>Teleostei</taxon>
        <taxon>Neoteleostei</taxon>
        <taxon>Acanthomorphata</taxon>
        <taxon>Eupercaria</taxon>
        <taxon>Perciformes</taxon>
        <taxon>Cottioidei</taxon>
        <taxon>Cottales</taxon>
        <taxon>Liparidae</taxon>
        <taxon>Liparis</taxon>
    </lineage>
</organism>
<comment type="caution">
    <text evidence="2">The sequence shown here is derived from an EMBL/GenBank/DDBJ whole genome shotgun (WGS) entry which is preliminary data.</text>
</comment>
<sequence>MFPSLAVDAATGSNPGISFLLRDTWTRAGIEPPTHRLRDGRADHGHPNDNAAVSRAVEDRGGLVEKAKRGDTEEWLYEGTASLHGCAQAEWLDAGLLCCGAPGVWR</sequence>
<evidence type="ECO:0000313" key="3">
    <source>
        <dbReference type="Proteomes" id="UP000314294"/>
    </source>
</evidence>